<evidence type="ECO:0000256" key="5">
    <source>
        <dbReference type="ARBA" id="ARBA00022989"/>
    </source>
</evidence>
<dbReference type="GO" id="GO:0005351">
    <property type="term" value="F:carbohydrate:proton symporter activity"/>
    <property type="evidence" value="ECO:0007669"/>
    <property type="project" value="TreeGrafter"/>
</dbReference>
<gene>
    <name evidence="10" type="ORF">SEPMUDRAFT_159334</name>
</gene>
<feature type="domain" description="Major facilitator superfamily (MFS) profile" evidence="9">
    <location>
        <begin position="24"/>
        <end position="468"/>
    </location>
</feature>
<feature type="transmembrane region" description="Helical" evidence="8">
    <location>
        <begin position="445"/>
        <end position="464"/>
    </location>
</feature>
<dbReference type="OMA" id="CSFAVHI"/>
<keyword evidence="11" id="KW-1185">Reference proteome</keyword>
<dbReference type="HOGENOM" id="CLU_001265_30_1_1"/>
<dbReference type="Gene3D" id="1.20.1250.20">
    <property type="entry name" value="MFS general substrate transporter like domains"/>
    <property type="match status" value="1"/>
</dbReference>
<dbReference type="PANTHER" id="PTHR48022:SF17">
    <property type="entry name" value="HEXOSE TRANSPORTER"/>
    <property type="match status" value="1"/>
</dbReference>
<evidence type="ECO:0000313" key="11">
    <source>
        <dbReference type="Proteomes" id="UP000016931"/>
    </source>
</evidence>
<evidence type="ECO:0000256" key="2">
    <source>
        <dbReference type="ARBA" id="ARBA00010992"/>
    </source>
</evidence>
<dbReference type="eggNOG" id="KOG0254">
    <property type="taxonomic scope" value="Eukaryota"/>
</dbReference>
<sequence length="543" mass="60048">MVFHWLHEARTDLSRELTLPLFTTVLYASLAGMSYGLDLNYWSGLLGMPQFQHDFGVFDVALQTWKIPASWQSVGSGTPTAGIACGALLAGYLGNRWGRIRAFWTAAGIGLVGILIQATSVRSYWQLVGGRIVNALSMGIICNIIPIYQGEVAPASLRGSFVNTYQFMLLFGGLIAVIVNWAMNERTDQWAYRLIILLQFIIPLIMTIGGFILPESPRWLISQNRNQEALAVLQYLRRGHPPSVIEKEVSLISQSVSLQKSLHQTSSYTECFRGPNLRRTLIALGVQALQPTQGNSYMTTYSIVLFQTIGIGNEYQMLIYLYIVMLFADASAFIIADKIGRRPLMFVSSVCIAASLFCVGGLTGFAPQTEGVKKGTLAAIFFWYFIDAVGWAGCVWITCAEAPTTALRERTMTIATFGGFVVNLLIQYVSPYLQDAGYAGLGGKIGFVWGSFAIVAAVWVAFFLPEMSRRSLEELDELFEKRVSVWKFRKFRTEGVGAELTALEAGVKTAEDVEMHGAKVLVGVEVRPVESETDEYGKKKLEL</sequence>
<keyword evidence="5 8" id="KW-1133">Transmembrane helix</keyword>
<dbReference type="InterPro" id="IPR003663">
    <property type="entry name" value="Sugar/inositol_transpt"/>
</dbReference>
<evidence type="ECO:0000256" key="4">
    <source>
        <dbReference type="ARBA" id="ARBA00022692"/>
    </source>
</evidence>
<feature type="transmembrane region" description="Helical" evidence="8">
    <location>
        <begin position="411"/>
        <end position="433"/>
    </location>
</feature>
<dbReference type="Pfam" id="PF00083">
    <property type="entry name" value="Sugar_tr"/>
    <property type="match status" value="1"/>
</dbReference>
<dbReference type="InterPro" id="IPR050360">
    <property type="entry name" value="MFS_Sugar_Transporters"/>
</dbReference>
<proteinExistence type="inferred from homology"/>
<dbReference type="InterPro" id="IPR020846">
    <property type="entry name" value="MFS_dom"/>
</dbReference>
<dbReference type="EMBL" id="KB456271">
    <property type="protein sequence ID" value="EMF08439.1"/>
    <property type="molecule type" value="Genomic_DNA"/>
</dbReference>
<feature type="transmembrane region" description="Helical" evidence="8">
    <location>
        <begin position="194"/>
        <end position="213"/>
    </location>
</feature>
<dbReference type="FunFam" id="1.20.1250.20:FF:000078">
    <property type="entry name" value="MFS maltose transporter, putative"/>
    <property type="match status" value="1"/>
</dbReference>
<dbReference type="InterPro" id="IPR036259">
    <property type="entry name" value="MFS_trans_sf"/>
</dbReference>
<evidence type="ECO:0000256" key="1">
    <source>
        <dbReference type="ARBA" id="ARBA00004141"/>
    </source>
</evidence>
<feature type="transmembrane region" description="Helical" evidence="8">
    <location>
        <begin position="343"/>
        <end position="365"/>
    </location>
</feature>
<feature type="transmembrane region" description="Helical" evidence="8">
    <location>
        <begin position="377"/>
        <end position="399"/>
    </location>
</feature>
<dbReference type="InterPro" id="IPR005828">
    <property type="entry name" value="MFS_sugar_transport-like"/>
</dbReference>
<dbReference type="OrthoDB" id="6612291at2759"/>
<reference evidence="10 11" key="1">
    <citation type="journal article" date="2012" name="PLoS Pathog.">
        <title>Diverse lifestyles and strategies of plant pathogenesis encoded in the genomes of eighteen Dothideomycetes fungi.</title>
        <authorList>
            <person name="Ohm R.A."/>
            <person name="Feau N."/>
            <person name="Henrissat B."/>
            <person name="Schoch C.L."/>
            <person name="Horwitz B.A."/>
            <person name="Barry K.W."/>
            <person name="Condon B.J."/>
            <person name="Copeland A.C."/>
            <person name="Dhillon B."/>
            <person name="Glaser F."/>
            <person name="Hesse C.N."/>
            <person name="Kosti I."/>
            <person name="LaButti K."/>
            <person name="Lindquist E.A."/>
            <person name="Lucas S."/>
            <person name="Salamov A.A."/>
            <person name="Bradshaw R.E."/>
            <person name="Ciuffetti L."/>
            <person name="Hamelin R.C."/>
            <person name="Kema G.H.J."/>
            <person name="Lawrence C."/>
            <person name="Scott J.A."/>
            <person name="Spatafora J.W."/>
            <person name="Turgeon B.G."/>
            <person name="de Wit P.J.G.M."/>
            <person name="Zhong S."/>
            <person name="Goodwin S.B."/>
            <person name="Grigoriev I.V."/>
        </authorList>
    </citation>
    <scope>NUCLEOTIDE SEQUENCE [LARGE SCALE GENOMIC DNA]</scope>
    <source>
        <strain evidence="10 11">SO2202</strain>
    </source>
</reference>
<dbReference type="Proteomes" id="UP000016931">
    <property type="component" value="Unassembled WGS sequence"/>
</dbReference>
<protein>
    <submittedName>
        <fullName evidence="10">General substrate transporter</fullName>
    </submittedName>
</protein>
<dbReference type="PANTHER" id="PTHR48022">
    <property type="entry name" value="PLASTIDIC GLUCOSE TRANSPORTER 4"/>
    <property type="match status" value="1"/>
</dbReference>
<dbReference type="NCBIfam" id="TIGR00879">
    <property type="entry name" value="SP"/>
    <property type="match status" value="1"/>
</dbReference>
<accession>M3ASH0</accession>
<feature type="transmembrane region" description="Helical" evidence="8">
    <location>
        <begin position="17"/>
        <end position="37"/>
    </location>
</feature>
<dbReference type="RefSeq" id="XP_016756560.1">
    <property type="nucleotide sequence ID" value="XM_016907836.1"/>
</dbReference>
<dbReference type="SUPFAM" id="SSF103473">
    <property type="entry name" value="MFS general substrate transporter"/>
    <property type="match status" value="1"/>
</dbReference>
<evidence type="ECO:0000256" key="6">
    <source>
        <dbReference type="ARBA" id="ARBA00023136"/>
    </source>
</evidence>
<feature type="transmembrane region" description="Helical" evidence="8">
    <location>
        <begin position="132"/>
        <end position="149"/>
    </location>
</feature>
<organism evidence="10 11">
    <name type="scientific">Sphaerulina musiva (strain SO2202)</name>
    <name type="common">Poplar stem canker fungus</name>
    <name type="synonym">Septoria musiva</name>
    <dbReference type="NCBI Taxonomy" id="692275"/>
    <lineage>
        <taxon>Eukaryota</taxon>
        <taxon>Fungi</taxon>
        <taxon>Dikarya</taxon>
        <taxon>Ascomycota</taxon>
        <taxon>Pezizomycotina</taxon>
        <taxon>Dothideomycetes</taxon>
        <taxon>Dothideomycetidae</taxon>
        <taxon>Mycosphaerellales</taxon>
        <taxon>Mycosphaerellaceae</taxon>
        <taxon>Sphaerulina</taxon>
    </lineage>
</organism>
<evidence type="ECO:0000256" key="8">
    <source>
        <dbReference type="SAM" id="Phobius"/>
    </source>
</evidence>
<feature type="transmembrane region" description="Helical" evidence="8">
    <location>
        <begin position="102"/>
        <end position="120"/>
    </location>
</feature>
<evidence type="ECO:0000313" key="10">
    <source>
        <dbReference type="EMBL" id="EMF08439.1"/>
    </source>
</evidence>
<evidence type="ECO:0000256" key="3">
    <source>
        <dbReference type="ARBA" id="ARBA00022448"/>
    </source>
</evidence>
<keyword evidence="4 8" id="KW-0812">Transmembrane</keyword>
<dbReference type="PROSITE" id="PS50850">
    <property type="entry name" value="MFS"/>
    <property type="match status" value="1"/>
</dbReference>
<dbReference type="GeneID" id="27904973"/>
<dbReference type="GO" id="GO:0016020">
    <property type="term" value="C:membrane"/>
    <property type="evidence" value="ECO:0007669"/>
    <property type="project" value="UniProtKB-SubCell"/>
</dbReference>
<name>M3ASH0_SPHMS</name>
<dbReference type="InterPro" id="IPR005829">
    <property type="entry name" value="Sugar_transporter_CS"/>
</dbReference>
<feature type="transmembrane region" description="Helical" evidence="8">
    <location>
        <begin position="161"/>
        <end position="182"/>
    </location>
</feature>
<evidence type="ECO:0000256" key="7">
    <source>
        <dbReference type="RuleBase" id="RU003346"/>
    </source>
</evidence>
<comment type="similarity">
    <text evidence="2 7">Belongs to the major facilitator superfamily. Sugar transporter (TC 2.A.1.1) family.</text>
</comment>
<dbReference type="AlphaFoldDB" id="M3ASH0"/>
<keyword evidence="6 8" id="KW-0472">Membrane</keyword>
<comment type="subcellular location">
    <subcellularLocation>
        <location evidence="1">Membrane</location>
        <topology evidence="1">Multi-pass membrane protein</topology>
    </subcellularLocation>
</comment>
<feature type="transmembrane region" description="Helical" evidence="8">
    <location>
        <begin position="317"/>
        <end position="336"/>
    </location>
</feature>
<evidence type="ECO:0000259" key="9">
    <source>
        <dbReference type="PROSITE" id="PS50850"/>
    </source>
</evidence>
<dbReference type="PROSITE" id="PS00216">
    <property type="entry name" value="SUGAR_TRANSPORT_1"/>
    <property type="match status" value="1"/>
</dbReference>
<keyword evidence="3 7" id="KW-0813">Transport</keyword>